<keyword evidence="6" id="KW-0442">Lipid degradation</keyword>
<keyword evidence="7" id="KW-1133">Transmembrane helix</keyword>
<dbReference type="Pfam" id="PF03280">
    <property type="entry name" value="Lipase_chap"/>
    <property type="match status" value="1"/>
</dbReference>
<evidence type="ECO:0000256" key="3">
    <source>
        <dbReference type="ARBA" id="ARBA00022475"/>
    </source>
</evidence>
<evidence type="ECO:0000313" key="15">
    <source>
        <dbReference type="Proteomes" id="UP000189670"/>
    </source>
</evidence>
<keyword evidence="8" id="KW-0443">Lipid metabolism</keyword>
<dbReference type="GO" id="GO:0016042">
    <property type="term" value="P:lipid catabolic process"/>
    <property type="evidence" value="ECO:0007669"/>
    <property type="project" value="UniProtKB-KW"/>
</dbReference>
<evidence type="ECO:0000256" key="8">
    <source>
        <dbReference type="ARBA" id="ARBA00023098"/>
    </source>
</evidence>
<dbReference type="Proteomes" id="UP000189670">
    <property type="component" value="Unassembled WGS sequence"/>
</dbReference>
<evidence type="ECO:0000256" key="5">
    <source>
        <dbReference type="ARBA" id="ARBA00022692"/>
    </source>
</evidence>
<proteinExistence type="inferred from homology"/>
<evidence type="ECO:0000313" key="14">
    <source>
        <dbReference type="EMBL" id="ETR72214.1"/>
    </source>
</evidence>
<gene>
    <name evidence="14" type="primary">lifO</name>
    <name evidence="14" type="ORF">OMM_01897</name>
</gene>
<keyword evidence="3" id="KW-1003">Cell membrane</keyword>
<evidence type="ECO:0000256" key="10">
    <source>
        <dbReference type="ARBA" id="ARBA00023186"/>
    </source>
</evidence>
<feature type="region of interest" description="Disordered" evidence="13">
    <location>
        <begin position="272"/>
        <end position="295"/>
    </location>
</feature>
<evidence type="ECO:0000256" key="11">
    <source>
        <dbReference type="ARBA" id="ARBA00030948"/>
    </source>
</evidence>
<accession>A0A1V1PBS0</accession>
<evidence type="ECO:0000256" key="12">
    <source>
        <dbReference type="ARBA" id="ARBA00031542"/>
    </source>
</evidence>
<dbReference type="GO" id="GO:0051082">
    <property type="term" value="F:unfolded protein binding"/>
    <property type="evidence" value="ECO:0007669"/>
    <property type="project" value="InterPro"/>
</dbReference>
<comment type="similarity">
    <text evidence="2">Belongs to the lipase chaperone family.</text>
</comment>
<evidence type="ECO:0000256" key="6">
    <source>
        <dbReference type="ARBA" id="ARBA00022963"/>
    </source>
</evidence>
<sequence>MPKSLHGTDIDGELLLDANGKLIVNHGIRNLFEYFLSAKNEEPLDVILGRIREYIHKQIPDEPARHAIAILDSYIGYKMKLEEIESPEGLQGEELGTLESIKDALTRRMLLRRQIMSADVVQAFFGDEEKYDQFNLQLIDIKQNSVLTPEAKEEQVLELEKMLPENIQQMRQEERARLNRAKTIEEMRKNGRSEEDIYEYRKQELGEAAAQRWQKLEENRKLWDNKVDSYMEQRKAITSDPNLTPQEQHLAIERLKYESFDEVEIRRVNLEERLRLQNKQDSQDNPTAQKKETEQ</sequence>
<feature type="compositionally biased region" description="Polar residues" evidence="13">
    <location>
        <begin position="277"/>
        <end position="288"/>
    </location>
</feature>
<evidence type="ECO:0000256" key="4">
    <source>
        <dbReference type="ARBA" id="ARBA00022519"/>
    </source>
</evidence>
<organism evidence="14 15">
    <name type="scientific">Candidatus Magnetoglobus multicellularis str. Araruama</name>
    <dbReference type="NCBI Taxonomy" id="890399"/>
    <lineage>
        <taxon>Bacteria</taxon>
        <taxon>Pseudomonadati</taxon>
        <taxon>Thermodesulfobacteriota</taxon>
        <taxon>Desulfobacteria</taxon>
        <taxon>Desulfobacterales</taxon>
        <taxon>Desulfobacteraceae</taxon>
        <taxon>Candidatus Magnetoglobus</taxon>
    </lineage>
</organism>
<dbReference type="AlphaFoldDB" id="A0A1V1PBS0"/>
<dbReference type="InterPro" id="IPR004961">
    <property type="entry name" value="Lipase_chaperone"/>
</dbReference>
<keyword evidence="5" id="KW-0812">Transmembrane</keyword>
<keyword evidence="9" id="KW-0472">Membrane</keyword>
<keyword evidence="10" id="KW-0143">Chaperone</keyword>
<evidence type="ECO:0000256" key="1">
    <source>
        <dbReference type="ARBA" id="ARBA00004383"/>
    </source>
</evidence>
<dbReference type="GO" id="GO:0006457">
    <property type="term" value="P:protein folding"/>
    <property type="evidence" value="ECO:0007669"/>
    <property type="project" value="InterPro"/>
</dbReference>
<comment type="subcellular location">
    <subcellularLocation>
        <location evidence="1">Cell inner membrane</location>
        <topology evidence="1">Single-pass membrane protein</topology>
        <orientation evidence="1">Periplasmic side</orientation>
    </subcellularLocation>
</comment>
<dbReference type="EMBL" id="ATBP01000172">
    <property type="protein sequence ID" value="ETR72214.1"/>
    <property type="molecule type" value="Genomic_DNA"/>
</dbReference>
<reference evidence="15" key="1">
    <citation type="submission" date="2012-11" db="EMBL/GenBank/DDBJ databases">
        <authorList>
            <person name="Lucero-Rivera Y.E."/>
            <person name="Tovar-Ramirez D."/>
        </authorList>
    </citation>
    <scope>NUCLEOTIDE SEQUENCE [LARGE SCALE GENOMIC DNA]</scope>
    <source>
        <strain evidence="15">Araruama</strain>
    </source>
</reference>
<evidence type="ECO:0000256" key="2">
    <source>
        <dbReference type="ARBA" id="ARBA00010358"/>
    </source>
</evidence>
<dbReference type="SUPFAM" id="SSF158855">
    <property type="entry name" value="Lipase chaperone-like"/>
    <property type="match status" value="1"/>
</dbReference>
<evidence type="ECO:0000256" key="7">
    <source>
        <dbReference type="ARBA" id="ARBA00022989"/>
    </source>
</evidence>
<keyword evidence="4" id="KW-0997">Cell inner membrane</keyword>
<evidence type="ECO:0000256" key="9">
    <source>
        <dbReference type="ARBA" id="ARBA00023136"/>
    </source>
</evidence>
<comment type="caution">
    <text evidence="14">The sequence shown here is derived from an EMBL/GenBank/DDBJ whole genome shotgun (WGS) entry which is preliminary data.</text>
</comment>
<name>A0A1V1PBS0_9BACT</name>
<dbReference type="GO" id="GO:0005886">
    <property type="term" value="C:plasma membrane"/>
    <property type="evidence" value="ECO:0007669"/>
    <property type="project" value="UniProtKB-SubCell"/>
</dbReference>
<protein>
    <recommendedName>
        <fullName evidence="11">Lipase helper protein</fullName>
    </recommendedName>
    <alternativeName>
        <fullName evidence="12">Lipase modulator</fullName>
    </alternativeName>
</protein>
<evidence type="ECO:0000256" key="13">
    <source>
        <dbReference type="SAM" id="MobiDB-lite"/>
    </source>
</evidence>